<keyword evidence="1" id="KW-0805">Transcription regulation</keyword>
<evidence type="ECO:0000256" key="2">
    <source>
        <dbReference type="ARBA" id="ARBA00023125"/>
    </source>
</evidence>
<dbReference type="InterPro" id="IPR018060">
    <property type="entry name" value="HTH_AraC"/>
</dbReference>
<dbReference type="Gene3D" id="1.10.10.60">
    <property type="entry name" value="Homeodomain-like"/>
    <property type="match status" value="2"/>
</dbReference>
<evidence type="ECO:0000256" key="1">
    <source>
        <dbReference type="ARBA" id="ARBA00023015"/>
    </source>
</evidence>
<keyword evidence="6" id="KW-1185">Reference proteome</keyword>
<proteinExistence type="predicted"/>
<dbReference type="GO" id="GO:0003700">
    <property type="term" value="F:DNA-binding transcription factor activity"/>
    <property type="evidence" value="ECO:0007669"/>
    <property type="project" value="InterPro"/>
</dbReference>
<reference evidence="5 6" key="1">
    <citation type="submission" date="2018-05" db="EMBL/GenBank/DDBJ databases">
        <title>Genomic Encyclopedia of Type Strains, Phase IV (KMG-IV): sequencing the most valuable type-strain genomes for metagenomic binning, comparative biology and taxonomic classification.</title>
        <authorList>
            <person name="Goeker M."/>
        </authorList>
    </citation>
    <scope>NUCLEOTIDE SEQUENCE [LARGE SCALE GENOMIC DNA]</scope>
    <source>
        <strain evidence="5 6">DSM 28579</strain>
    </source>
</reference>
<dbReference type="PROSITE" id="PS01124">
    <property type="entry name" value="HTH_ARAC_FAMILY_2"/>
    <property type="match status" value="1"/>
</dbReference>
<comment type="caution">
    <text evidence="5">The sequence shown here is derived from an EMBL/GenBank/DDBJ whole genome shotgun (WGS) entry which is preliminary data.</text>
</comment>
<evidence type="ECO:0000313" key="5">
    <source>
        <dbReference type="EMBL" id="PVX48848.1"/>
    </source>
</evidence>
<evidence type="ECO:0000256" key="3">
    <source>
        <dbReference type="ARBA" id="ARBA00023163"/>
    </source>
</evidence>
<dbReference type="PANTHER" id="PTHR43280">
    <property type="entry name" value="ARAC-FAMILY TRANSCRIPTIONAL REGULATOR"/>
    <property type="match status" value="1"/>
</dbReference>
<dbReference type="Pfam" id="PF12833">
    <property type="entry name" value="HTH_18"/>
    <property type="match status" value="1"/>
</dbReference>
<dbReference type="RefSeq" id="WP_116497071.1">
    <property type="nucleotide sequence ID" value="NZ_QENZ01000009.1"/>
</dbReference>
<accession>A0A7L4UM51</accession>
<name>A0A7L4UM51_BALHA</name>
<dbReference type="OrthoDB" id="2600165at2"/>
<dbReference type="PANTHER" id="PTHR43280:SF32">
    <property type="entry name" value="TRANSCRIPTIONAL REGULATORY PROTEIN"/>
    <property type="match status" value="1"/>
</dbReference>
<gene>
    <name evidence="5" type="ORF">C7377_1871</name>
</gene>
<evidence type="ECO:0000259" key="4">
    <source>
        <dbReference type="PROSITE" id="PS01124"/>
    </source>
</evidence>
<dbReference type="Proteomes" id="UP000251835">
    <property type="component" value="Unassembled WGS sequence"/>
</dbReference>
<sequence>MQHFNSIKKYNQYIGYKSPKKDLIDIVNYNDYDKLRLHCDGLTSDFYMMAFKQNMTDLQWFGNTKFDTSSSFLYFIQPKQVYKWSVEKQWKGYHILVSPVLLQEYNIDFSFFQYEINEALFLTEDEQHHIGTLFQQINEEYQKDNYELDLLIAYCNLIFTYIGKCYKRQFNTRQPLYNKIVVEFKKLLNTYYKSNINELPNVNYFAEKLDLSTNYFGDLIKHHTNKTASEIIQEKIISEAKNRLENTNKTIAEIGYELGFEYPTYFSRMFKKHIGQTPSQYRK</sequence>
<protein>
    <submittedName>
        <fullName evidence="5">AraC family transcriptional regulator</fullName>
    </submittedName>
</protein>
<dbReference type="InterPro" id="IPR009057">
    <property type="entry name" value="Homeodomain-like_sf"/>
</dbReference>
<feature type="domain" description="HTH araC/xylS-type" evidence="4">
    <location>
        <begin position="186"/>
        <end position="283"/>
    </location>
</feature>
<dbReference type="AlphaFoldDB" id="A0A7L4UM51"/>
<keyword evidence="2" id="KW-0238">DNA-binding</keyword>
<organism evidence="5 6">
    <name type="scientific">Balneicella halophila</name>
    <dbReference type="NCBI Taxonomy" id="1537566"/>
    <lineage>
        <taxon>Bacteria</taxon>
        <taxon>Pseudomonadati</taxon>
        <taxon>Bacteroidota</taxon>
        <taxon>Bacteroidia</taxon>
        <taxon>Bacteroidales</taxon>
        <taxon>Balneicellaceae</taxon>
        <taxon>Balneicella</taxon>
    </lineage>
</organism>
<dbReference type="SMART" id="SM00342">
    <property type="entry name" value="HTH_ARAC"/>
    <property type="match status" value="1"/>
</dbReference>
<dbReference type="InterPro" id="IPR020449">
    <property type="entry name" value="Tscrpt_reg_AraC-type_HTH"/>
</dbReference>
<evidence type="ECO:0000313" key="6">
    <source>
        <dbReference type="Proteomes" id="UP000251835"/>
    </source>
</evidence>
<dbReference type="SUPFAM" id="SSF46689">
    <property type="entry name" value="Homeodomain-like"/>
    <property type="match status" value="1"/>
</dbReference>
<dbReference type="EMBL" id="QENZ01000009">
    <property type="protein sequence ID" value="PVX48848.1"/>
    <property type="molecule type" value="Genomic_DNA"/>
</dbReference>
<dbReference type="GO" id="GO:0043565">
    <property type="term" value="F:sequence-specific DNA binding"/>
    <property type="evidence" value="ECO:0007669"/>
    <property type="project" value="InterPro"/>
</dbReference>
<keyword evidence="3" id="KW-0804">Transcription</keyword>
<dbReference type="PRINTS" id="PR00032">
    <property type="entry name" value="HTHARAC"/>
</dbReference>